<dbReference type="EMBL" id="CP002028">
    <property type="protein sequence ID" value="ADG83255.1"/>
    <property type="molecule type" value="Genomic_DNA"/>
</dbReference>
<dbReference type="GO" id="GO:0016829">
    <property type="term" value="F:lyase activity"/>
    <property type="evidence" value="ECO:0007669"/>
    <property type="project" value="UniProtKB-KW"/>
</dbReference>
<dbReference type="AlphaFoldDB" id="D5XAQ1"/>
<dbReference type="InterPro" id="IPR015422">
    <property type="entry name" value="PyrdxlP-dep_Trfase_small"/>
</dbReference>
<reference evidence="5 6" key="1">
    <citation type="submission" date="2010-05" db="EMBL/GenBank/DDBJ databases">
        <title>Complete sequence of Thermincola sp. JR.</title>
        <authorList>
            <consortium name="US DOE Joint Genome Institute"/>
            <person name="Lucas S."/>
            <person name="Copeland A."/>
            <person name="Lapidus A."/>
            <person name="Cheng J.-F."/>
            <person name="Bruce D."/>
            <person name="Goodwin L."/>
            <person name="Pitluck S."/>
            <person name="Chertkov O."/>
            <person name="Detter J.C."/>
            <person name="Han C."/>
            <person name="Tapia R."/>
            <person name="Land M."/>
            <person name="Hauser L."/>
            <person name="Kyrpides N."/>
            <person name="Mikhailova N."/>
            <person name="Hazen T.C."/>
            <person name="Woyke T."/>
        </authorList>
    </citation>
    <scope>NUCLEOTIDE SEQUENCE [LARGE SCALE GENOMIC DNA]</scope>
    <source>
        <strain evidence="5 6">JR</strain>
    </source>
</reference>
<accession>D5XAQ1</accession>
<feature type="domain" description="Aromatic amino acid beta-eliminating lyase/threonine aldolase" evidence="4">
    <location>
        <begin position="10"/>
        <end position="296"/>
    </location>
</feature>
<dbReference type="STRING" id="635013.TherJR_2416"/>
<organism evidence="5 6">
    <name type="scientific">Thermincola potens (strain JR)</name>
    <dbReference type="NCBI Taxonomy" id="635013"/>
    <lineage>
        <taxon>Bacteria</taxon>
        <taxon>Bacillati</taxon>
        <taxon>Bacillota</taxon>
        <taxon>Clostridia</taxon>
        <taxon>Eubacteriales</taxon>
        <taxon>Thermincolaceae</taxon>
        <taxon>Thermincola</taxon>
    </lineage>
</organism>
<name>D5XAQ1_THEPJ</name>
<evidence type="ECO:0000313" key="5">
    <source>
        <dbReference type="EMBL" id="ADG83255.1"/>
    </source>
</evidence>
<comment type="similarity">
    <text evidence="2">Belongs to the threonine aldolase family.</text>
</comment>
<evidence type="ECO:0000256" key="2">
    <source>
        <dbReference type="ARBA" id="ARBA00006966"/>
    </source>
</evidence>
<dbReference type="OrthoDB" id="9774495at2"/>
<keyword evidence="3" id="KW-0663">Pyridoxal phosphate</keyword>
<dbReference type="PANTHER" id="PTHR48097">
    <property type="entry name" value="L-THREONINE ALDOLASE-RELATED"/>
    <property type="match status" value="1"/>
</dbReference>
<comment type="cofactor">
    <cofactor evidence="1">
        <name>pyridoxal 5'-phosphate</name>
        <dbReference type="ChEBI" id="CHEBI:597326"/>
    </cofactor>
</comment>
<dbReference type="InterPro" id="IPR015424">
    <property type="entry name" value="PyrdxlP-dep_Trfase"/>
</dbReference>
<dbReference type="Proteomes" id="UP000002377">
    <property type="component" value="Chromosome"/>
</dbReference>
<dbReference type="SUPFAM" id="SSF53383">
    <property type="entry name" value="PLP-dependent transferases"/>
    <property type="match status" value="1"/>
</dbReference>
<evidence type="ECO:0000313" key="6">
    <source>
        <dbReference type="Proteomes" id="UP000002377"/>
    </source>
</evidence>
<dbReference type="eggNOG" id="COG2008">
    <property type="taxonomic scope" value="Bacteria"/>
</dbReference>
<dbReference type="Gene3D" id="3.90.1150.10">
    <property type="entry name" value="Aspartate Aminotransferase, domain 1"/>
    <property type="match status" value="1"/>
</dbReference>
<protein>
    <submittedName>
        <fullName evidence="5">Aromatic amino acid beta-eliminating lyase/threonine aldolase</fullName>
    </submittedName>
</protein>
<dbReference type="Pfam" id="PF01212">
    <property type="entry name" value="Beta_elim_lyase"/>
    <property type="match status" value="1"/>
</dbReference>
<dbReference type="HOGENOM" id="CLU_049619_0_0_9"/>
<dbReference type="Gene3D" id="3.40.640.10">
    <property type="entry name" value="Type I PLP-dependent aspartate aminotransferase-like (Major domain)"/>
    <property type="match status" value="1"/>
</dbReference>
<dbReference type="InterPro" id="IPR015421">
    <property type="entry name" value="PyrdxlP-dep_Trfase_major"/>
</dbReference>
<dbReference type="PANTHER" id="PTHR48097:SF5">
    <property type="entry name" value="LOW SPECIFICITY L-THREONINE ALDOLASE"/>
    <property type="match status" value="1"/>
</dbReference>
<evidence type="ECO:0000256" key="3">
    <source>
        <dbReference type="ARBA" id="ARBA00022898"/>
    </source>
</evidence>
<evidence type="ECO:0000259" key="4">
    <source>
        <dbReference type="Pfam" id="PF01212"/>
    </source>
</evidence>
<proteinExistence type="inferred from homology"/>
<evidence type="ECO:0000256" key="1">
    <source>
        <dbReference type="ARBA" id="ARBA00001933"/>
    </source>
</evidence>
<dbReference type="KEGG" id="tjr:TherJR_2416"/>
<dbReference type="GO" id="GO:0006520">
    <property type="term" value="P:amino acid metabolic process"/>
    <property type="evidence" value="ECO:0007669"/>
    <property type="project" value="InterPro"/>
</dbReference>
<dbReference type="CDD" id="cd06502">
    <property type="entry name" value="TA_like"/>
    <property type="match status" value="1"/>
</dbReference>
<gene>
    <name evidence="5" type="ordered locus">TherJR_2416</name>
</gene>
<dbReference type="InterPro" id="IPR001597">
    <property type="entry name" value="ArAA_b-elim_lyase/Thr_aldolase"/>
</dbReference>
<keyword evidence="6" id="KW-1185">Reference proteome</keyword>
<dbReference type="RefSeq" id="WP_013121253.1">
    <property type="nucleotide sequence ID" value="NC_014152.1"/>
</dbReference>
<keyword evidence="5" id="KW-0456">Lyase</keyword>
<sequence>MISIKISKNFASDNCSGVHPEILQAICEANQGHTLAYGDDVYTASALSKFREHFGKDIEVFFVFNGTGANVLSLQAATDSFNAVICADTAHINCDECGAPEKFTGCKLLTIPSANGKITVDQVEKFLHLAGNQHHSQPKAISITQSTELGTVYQPEEIQSIADFAHTHDMFLHVDGTRLANAAASLNLTLREISRDVGVDILSFGGTKNGMMYGEAVVIFNKNLHKNFSYIRKQGMQLASKMRFIAAQFEALLSNDLWLRNARHTNKLAKLLAEEVSKIPQIKITQPVQANAVFAIVPPQFIPALQQEYFFYVWNKETSEVRWMISFDTTEEDVMDFVRLIRQTIS</sequence>